<dbReference type="EMBL" id="JBHSBV010000003">
    <property type="protein sequence ID" value="MFC4200994.1"/>
    <property type="molecule type" value="Genomic_DNA"/>
</dbReference>
<evidence type="ECO:0000313" key="2">
    <source>
        <dbReference type="Proteomes" id="UP001595848"/>
    </source>
</evidence>
<name>A0ABV8NYU1_9BURK</name>
<reference evidence="2" key="1">
    <citation type="journal article" date="2019" name="Int. J. Syst. Evol. Microbiol.">
        <title>The Global Catalogue of Microorganisms (GCM) 10K type strain sequencing project: providing services to taxonomists for standard genome sequencing and annotation.</title>
        <authorList>
            <consortium name="The Broad Institute Genomics Platform"/>
            <consortium name="The Broad Institute Genome Sequencing Center for Infectious Disease"/>
            <person name="Wu L."/>
            <person name="Ma J."/>
        </authorList>
    </citation>
    <scope>NUCLEOTIDE SEQUENCE [LARGE SCALE GENOMIC DNA]</scope>
    <source>
        <strain evidence="2">LMG 24813</strain>
    </source>
</reference>
<comment type="caution">
    <text evidence="1">The sequence shown here is derived from an EMBL/GenBank/DDBJ whole genome shotgun (WGS) entry which is preliminary data.</text>
</comment>
<evidence type="ECO:0000313" key="1">
    <source>
        <dbReference type="EMBL" id="MFC4200994.1"/>
    </source>
</evidence>
<organism evidence="1 2">
    <name type="scientific">Candidimonas humi</name>
    <dbReference type="NCBI Taxonomy" id="683355"/>
    <lineage>
        <taxon>Bacteria</taxon>
        <taxon>Pseudomonadati</taxon>
        <taxon>Pseudomonadota</taxon>
        <taxon>Betaproteobacteria</taxon>
        <taxon>Burkholderiales</taxon>
        <taxon>Alcaligenaceae</taxon>
        <taxon>Candidimonas</taxon>
    </lineage>
</organism>
<sequence>MENMMAAQFEAISQLPTAPASTIKREGWKGVMRSLSGVGRLVVTNHSEPEAVILSTQEYDRLIKAARSAANAVNDPLQALRDRFDARLATLDTPDAGHRLRDLMANPGTLDGKVKAGDTY</sequence>
<gene>
    <name evidence="1" type="ORF">ACFOY1_08515</name>
</gene>
<dbReference type="RefSeq" id="WP_217963654.1">
    <property type="nucleotide sequence ID" value="NZ_JAHTBN010000002.1"/>
</dbReference>
<dbReference type="Proteomes" id="UP001595848">
    <property type="component" value="Unassembled WGS sequence"/>
</dbReference>
<accession>A0ABV8NYU1</accession>
<protein>
    <submittedName>
        <fullName evidence="1">Type II toxin-antitoxin system prevent-host-death family antitoxin</fullName>
    </submittedName>
</protein>
<keyword evidence="2" id="KW-1185">Reference proteome</keyword>
<dbReference type="NCBIfam" id="TIGR01552">
    <property type="entry name" value="phd_fam"/>
    <property type="match status" value="1"/>
</dbReference>
<proteinExistence type="predicted"/>